<dbReference type="InterPro" id="IPR055217">
    <property type="entry name" value="TPR_EMC2"/>
</dbReference>
<comment type="function">
    <text evidence="4">Part of the endoplasmic reticulum membrane protein complex (EMC) that enables the energy-independent insertion into endoplasmic reticulum membranes of newly synthesized membrane proteins.</text>
</comment>
<dbReference type="PANTHER" id="PTHR12760">
    <property type="entry name" value="TETRATRICOPEPTIDE REPEAT PROTEIN"/>
    <property type="match status" value="1"/>
</dbReference>
<keyword evidence="3" id="KW-0802">TPR repeat</keyword>
<dbReference type="EMBL" id="OC989125">
    <property type="protein sequence ID" value="CAG4645780.1"/>
    <property type="molecule type" value="Genomic_DNA"/>
</dbReference>
<comment type="similarity">
    <text evidence="1 4">Belongs to the EMC2 family.</text>
</comment>
<evidence type="ECO:0000256" key="3">
    <source>
        <dbReference type="ARBA" id="ARBA00022803"/>
    </source>
</evidence>
<protein>
    <recommendedName>
        <fullName evidence="4">ER membrane protein complex subunit 2</fullName>
    </recommendedName>
</protein>
<dbReference type="InterPro" id="IPR039856">
    <property type="entry name" value="EMC2-like"/>
</dbReference>
<organism evidence="6">
    <name type="scientific">Lynceus sp. MCZ IZ 141354</name>
    <dbReference type="NCBI Taxonomy" id="1930659"/>
    <lineage>
        <taxon>Eukaryota</taxon>
        <taxon>Metazoa</taxon>
        <taxon>Ecdysozoa</taxon>
        <taxon>Arthropoda</taxon>
        <taxon>Crustacea</taxon>
        <taxon>Branchiopoda</taxon>
        <taxon>Diplostraca</taxon>
        <taxon>Laevicaudata</taxon>
        <taxon>Lynceidae</taxon>
        <taxon>Lynceus</taxon>
    </lineage>
</organism>
<reference evidence="6" key="1">
    <citation type="submission" date="2021-04" db="EMBL/GenBank/DDBJ databases">
        <authorList>
            <person name="Cornetti L."/>
        </authorList>
    </citation>
    <scope>NUCLEOTIDE SEQUENCE</scope>
</reference>
<dbReference type="InterPro" id="IPR011990">
    <property type="entry name" value="TPR-like_helical_dom_sf"/>
</dbReference>
<dbReference type="Gene3D" id="1.25.40.10">
    <property type="entry name" value="Tetratricopeptide repeat domain"/>
    <property type="match status" value="1"/>
</dbReference>
<keyword evidence="2" id="KW-0677">Repeat</keyword>
<dbReference type="AlphaFoldDB" id="A0A9N6WTD5"/>
<keyword evidence="4" id="KW-0472">Membrane</keyword>
<dbReference type="SUPFAM" id="SSF48452">
    <property type="entry name" value="TPR-like"/>
    <property type="match status" value="1"/>
</dbReference>
<comment type="subcellular location">
    <subcellularLocation>
        <location evidence="4">Endoplasmic reticulum membrane</location>
        <topology evidence="4">Peripheral membrane protein</topology>
        <orientation evidence="4">Cytoplasmic side</orientation>
    </subcellularLocation>
</comment>
<evidence type="ECO:0000313" key="6">
    <source>
        <dbReference type="EMBL" id="CAG4645780.1"/>
    </source>
</evidence>
<evidence type="ECO:0000259" key="5">
    <source>
        <dbReference type="Pfam" id="PF22890"/>
    </source>
</evidence>
<proteinExistence type="inferred from homology"/>
<keyword evidence="4" id="KW-0256">Endoplasmic reticulum</keyword>
<gene>
    <name evidence="6" type="primary">EOG090X0CGE</name>
</gene>
<dbReference type="GO" id="GO:0072546">
    <property type="term" value="C:EMC complex"/>
    <property type="evidence" value="ECO:0007669"/>
    <property type="project" value="UniProtKB-UniRule"/>
</dbReference>
<evidence type="ECO:0000256" key="4">
    <source>
        <dbReference type="RuleBase" id="RU367091"/>
    </source>
</evidence>
<sequence>MSHKSWSELRDMLRQYRDDSVRQSQDVVDMYEELAQNVQKLGDEQWLVLEQVTIAALDVHNMDLANNCLIRLNDQFPGSNRVRKLKAMRLEALGRYEEALLIIDNLIAKDETNASIRKRKVAIFKAQNKFVEAIKELTDYLKIFMADQEAWLELCDLYLEQQDLSKAAFCMEEVILHNPHNPLFLQRYGDIKYTQGGYDNWEMARAYYVRAAQLQKGHIRSLYGVLLCCTQIMQSPKCPSLKKKECVKLAEWASKELSQQYADVEGETENLSPGLEGLISALQIKDS</sequence>
<dbReference type="Pfam" id="PF22890">
    <property type="entry name" value="TPR_EMC2"/>
    <property type="match status" value="1"/>
</dbReference>
<evidence type="ECO:0000256" key="1">
    <source>
        <dbReference type="ARBA" id="ARBA00010361"/>
    </source>
</evidence>
<evidence type="ECO:0000256" key="2">
    <source>
        <dbReference type="ARBA" id="ARBA00022737"/>
    </source>
</evidence>
<name>A0A9N6WTD5_9CRUS</name>
<feature type="domain" description="EMC2 TPR-like" evidence="5">
    <location>
        <begin position="83"/>
        <end position="191"/>
    </location>
</feature>
<comment type="subunit">
    <text evidence="4">Component of the ER membrane protein complex (EMC).</text>
</comment>
<accession>A0A9N6WTD5</accession>